<evidence type="ECO:0000259" key="4">
    <source>
        <dbReference type="Pfam" id="PF01261"/>
    </source>
</evidence>
<dbReference type="Proteomes" id="UP000070612">
    <property type="component" value="Unassembled WGS sequence"/>
</dbReference>
<feature type="domain" description="Xylose isomerase-like TIM barrel" evidence="4">
    <location>
        <begin position="28"/>
        <end position="256"/>
    </location>
</feature>
<dbReference type="PIRSF" id="PIRSF006241">
    <property type="entry name" value="HyI"/>
    <property type="match status" value="1"/>
</dbReference>
<evidence type="ECO:0000313" key="6">
    <source>
        <dbReference type="Proteomes" id="UP000070612"/>
    </source>
</evidence>
<feature type="active site" description="Proton donor/acceptor" evidence="3">
    <location>
        <position position="154"/>
    </location>
</feature>
<keyword evidence="6" id="KW-1185">Reference proteome</keyword>
<organism evidence="5 6">
    <name type="scientific">Mycolicibacterium wolinskyi</name>
    <dbReference type="NCBI Taxonomy" id="59750"/>
    <lineage>
        <taxon>Bacteria</taxon>
        <taxon>Bacillati</taxon>
        <taxon>Actinomycetota</taxon>
        <taxon>Actinomycetes</taxon>
        <taxon>Mycobacteriales</taxon>
        <taxon>Mycobacteriaceae</taxon>
        <taxon>Mycolicibacterium</taxon>
    </lineage>
</organism>
<dbReference type="InterPro" id="IPR050417">
    <property type="entry name" value="Sugar_Epim/Isomerase"/>
</dbReference>
<evidence type="ECO:0000256" key="3">
    <source>
        <dbReference type="PIRSR" id="PIRSR006241-50"/>
    </source>
</evidence>
<feature type="active site" description="Proton donor/acceptor" evidence="3">
    <location>
        <position position="254"/>
    </location>
</feature>
<dbReference type="Pfam" id="PF01261">
    <property type="entry name" value="AP_endonuc_2"/>
    <property type="match status" value="1"/>
</dbReference>
<comment type="caution">
    <text evidence="5">The sequence shown here is derived from an EMBL/GenBank/DDBJ whole genome shotgun (WGS) entry which is preliminary data.</text>
</comment>
<name>A0A132PSK7_9MYCO</name>
<dbReference type="PATRIC" id="fig|59750.3.peg.2551"/>
<proteinExistence type="inferred from homology"/>
<dbReference type="GO" id="GO:0008903">
    <property type="term" value="F:hydroxypyruvate isomerase activity"/>
    <property type="evidence" value="ECO:0007669"/>
    <property type="project" value="TreeGrafter"/>
</dbReference>
<protein>
    <recommendedName>
        <fullName evidence="4">Xylose isomerase-like TIM barrel domain-containing protein</fullName>
    </recommendedName>
</protein>
<accession>A0A132PSK7</accession>
<dbReference type="InterPro" id="IPR036237">
    <property type="entry name" value="Xyl_isomerase-like_sf"/>
</dbReference>
<dbReference type="Gene3D" id="3.20.20.150">
    <property type="entry name" value="Divalent-metal-dependent TIM barrel enzymes"/>
    <property type="match status" value="1"/>
</dbReference>
<dbReference type="AlphaFoldDB" id="A0A132PSK7"/>
<reference evidence="5 6" key="1">
    <citation type="submission" date="2015-07" db="EMBL/GenBank/DDBJ databases">
        <title>A draft genome sequence of Mycobacterium wolinskyi.</title>
        <authorList>
            <person name="de Man T.J."/>
            <person name="Perry K.A."/>
            <person name="Coulliette A.D."/>
            <person name="Jensen B."/>
            <person name="Toney N.C."/>
            <person name="Limbago B.M."/>
            <person name="Noble-Wang J."/>
        </authorList>
    </citation>
    <scope>NUCLEOTIDE SEQUENCE [LARGE SCALE GENOMIC DNA]</scope>
    <source>
        <strain evidence="5 6">CDC_01</strain>
    </source>
</reference>
<dbReference type="InterPro" id="IPR026040">
    <property type="entry name" value="HyI-like"/>
</dbReference>
<dbReference type="InterPro" id="IPR013022">
    <property type="entry name" value="Xyl_isomerase-like_TIM-brl"/>
</dbReference>
<keyword evidence="1 2" id="KW-0413">Isomerase</keyword>
<evidence type="ECO:0000313" key="5">
    <source>
        <dbReference type="EMBL" id="KWX25338.1"/>
    </source>
</evidence>
<dbReference type="PANTHER" id="PTHR43489:SF6">
    <property type="entry name" value="HYDROXYPYRUVATE ISOMERASE-RELATED"/>
    <property type="match status" value="1"/>
</dbReference>
<dbReference type="PANTHER" id="PTHR43489">
    <property type="entry name" value="ISOMERASE"/>
    <property type="match status" value="1"/>
</dbReference>
<gene>
    <name evidence="5" type="ORF">AFM11_03385</name>
</gene>
<sequence length="259" mass="28214">MTMPTPSDFVANCSMLYADVPALQRPAAATADGYRKLEFWWPFEDSVPRATEVNTFIDAVSESQATVVAMNFTLGDAESGGRGIVSHPNRAAEFGEHLDVLVDIVARLGIRRCNAPVGVYLSQYDNEQQLDTAVANLRAASDRLHPLGAIPMVEPLSGVDNYPVVTAAQAAQLISRIDDAVGRRGAVGLLADLYHFAANGEDIDSVLRTHCDRIVHVQVADFPGRHEPGTGRLEIDRFLGLLRELGYRGEIALEYIPSR</sequence>
<dbReference type="SUPFAM" id="SSF51658">
    <property type="entry name" value="Xylose isomerase-like"/>
    <property type="match status" value="1"/>
</dbReference>
<comment type="similarity">
    <text evidence="2">Belongs to the hyi family.</text>
</comment>
<evidence type="ECO:0000256" key="1">
    <source>
        <dbReference type="ARBA" id="ARBA00023235"/>
    </source>
</evidence>
<evidence type="ECO:0000256" key="2">
    <source>
        <dbReference type="PIRNR" id="PIRNR006241"/>
    </source>
</evidence>
<dbReference type="GO" id="GO:0046487">
    <property type="term" value="P:glyoxylate metabolic process"/>
    <property type="evidence" value="ECO:0007669"/>
    <property type="project" value="TreeGrafter"/>
</dbReference>
<dbReference type="EMBL" id="LGTW01000002">
    <property type="protein sequence ID" value="KWX25338.1"/>
    <property type="molecule type" value="Genomic_DNA"/>
</dbReference>